<protein>
    <recommendedName>
        <fullName evidence="3">Response regulatory domain-containing protein</fullName>
    </recommendedName>
</protein>
<comment type="caution">
    <text evidence="1">The sequence shown here is derived from an EMBL/GenBank/DDBJ whole genome shotgun (WGS) entry which is preliminary data.</text>
</comment>
<dbReference type="RefSeq" id="WP_204731574.1">
    <property type="nucleotide sequence ID" value="NZ_JAVDWE010000001.1"/>
</dbReference>
<proteinExistence type="predicted"/>
<name>A0ABU1V528_9BURK</name>
<reference evidence="1 2" key="1">
    <citation type="submission" date="2023-07" db="EMBL/GenBank/DDBJ databases">
        <title>Sorghum-associated microbial communities from plants grown in Nebraska, USA.</title>
        <authorList>
            <person name="Schachtman D."/>
        </authorList>
    </citation>
    <scope>NUCLEOTIDE SEQUENCE [LARGE SCALE GENOMIC DNA]</scope>
    <source>
        <strain evidence="1 2">BE240</strain>
    </source>
</reference>
<evidence type="ECO:0000313" key="2">
    <source>
        <dbReference type="Proteomes" id="UP001265550"/>
    </source>
</evidence>
<evidence type="ECO:0000313" key="1">
    <source>
        <dbReference type="EMBL" id="MDR7092562.1"/>
    </source>
</evidence>
<dbReference type="Proteomes" id="UP001265550">
    <property type="component" value="Unassembled WGS sequence"/>
</dbReference>
<keyword evidence="2" id="KW-1185">Reference proteome</keyword>
<organism evidence="1 2">
    <name type="scientific">Hydrogenophaga laconesensis</name>
    <dbReference type="NCBI Taxonomy" id="1805971"/>
    <lineage>
        <taxon>Bacteria</taxon>
        <taxon>Pseudomonadati</taxon>
        <taxon>Pseudomonadota</taxon>
        <taxon>Betaproteobacteria</taxon>
        <taxon>Burkholderiales</taxon>
        <taxon>Comamonadaceae</taxon>
        <taxon>Hydrogenophaga</taxon>
    </lineage>
</organism>
<dbReference type="EMBL" id="JAVDWE010000001">
    <property type="protein sequence ID" value="MDR7092562.1"/>
    <property type="molecule type" value="Genomic_DNA"/>
</dbReference>
<gene>
    <name evidence="1" type="ORF">J2X09_000285</name>
</gene>
<evidence type="ECO:0008006" key="3">
    <source>
        <dbReference type="Google" id="ProtNLM"/>
    </source>
</evidence>
<accession>A0ABU1V528</accession>
<sequence>MSVSHPAPKGTTPLQVLVVCPRGEYLDTVRGLTRHWLSGAELHWTADPAVALQRAHQAAPALAILDARIDRACGRALSRELTLARADLDVMSFDDRGVSSVRSRHSTWHWSELPRAISWWMQRHMQAATPIRYQ</sequence>